<gene>
    <name evidence="1" type="ORF">CES85_2742</name>
</gene>
<evidence type="ECO:0000313" key="2">
    <source>
        <dbReference type="Proteomes" id="UP000215256"/>
    </source>
</evidence>
<evidence type="ECO:0000313" key="1">
    <source>
        <dbReference type="EMBL" id="ASV85573.1"/>
    </source>
</evidence>
<accession>A0A248UFH1</accession>
<dbReference type="Proteomes" id="UP000215256">
    <property type="component" value="Chromosome 1"/>
</dbReference>
<name>A0A248UFH1_9HYPH</name>
<reference evidence="1 2" key="1">
    <citation type="submission" date="2017-07" db="EMBL/GenBank/DDBJ databases">
        <title>Phylogenetic study on the rhizospheric bacterium Ochrobactrum sp. A44.</title>
        <authorList>
            <person name="Krzyzanowska D.M."/>
            <person name="Ossowicki A."/>
            <person name="Rajewska M."/>
            <person name="Maciag T."/>
            <person name="Kaczynski Z."/>
            <person name="Czerwicka M."/>
            <person name="Jafra S."/>
        </authorList>
    </citation>
    <scope>NUCLEOTIDE SEQUENCE [LARGE SCALE GENOMIC DNA]</scope>
    <source>
        <strain evidence="1 2">A44</strain>
    </source>
</reference>
<sequence length="39" mass="4437">MSTSYSENRFPLFGMCSKLFGLHTELNSHPVPAGWLFAY</sequence>
<organism evidence="1 2">
    <name type="scientific">Ochrobactrum quorumnocens</name>
    <dbReference type="NCBI Taxonomy" id="271865"/>
    <lineage>
        <taxon>Bacteria</taxon>
        <taxon>Pseudomonadati</taxon>
        <taxon>Pseudomonadota</taxon>
        <taxon>Alphaproteobacteria</taxon>
        <taxon>Hyphomicrobiales</taxon>
        <taxon>Brucellaceae</taxon>
        <taxon>Brucella/Ochrobactrum group</taxon>
        <taxon>Ochrobactrum</taxon>
    </lineage>
</organism>
<dbReference type="EMBL" id="CP022604">
    <property type="protein sequence ID" value="ASV85573.1"/>
    <property type="molecule type" value="Genomic_DNA"/>
</dbReference>
<dbReference type="AlphaFoldDB" id="A0A248UFH1"/>
<proteinExistence type="predicted"/>
<protein>
    <submittedName>
        <fullName evidence="1">Uncharacterized protein</fullName>
    </submittedName>
</protein>
<dbReference type="KEGG" id="och:CES85_2742"/>